<dbReference type="RefSeq" id="WP_073487039.1">
    <property type="nucleotide sequence ID" value="NZ_FQVN01000008.1"/>
</dbReference>
<dbReference type="PANTHER" id="PTHR31223">
    <property type="entry name" value="LOG FAMILY PROTEIN YJL055W"/>
    <property type="match status" value="1"/>
</dbReference>
<dbReference type="GO" id="GO:0102682">
    <property type="term" value="F:cytokinin riboside 5'-monophosphate phosphoribohydrolase activity"/>
    <property type="evidence" value="ECO:0007669"/>
    <property type="project" value="RHEA"/>
</dbReference>
<dbReference type="EC" id="3.2.2.n1" evidence="2"/>
<dbReference type="SUPFAM" id="SSF102405">
    <property type="entry name" value="MCP/YpsA-like"/>
    <property type="match status" value="1"/>
</dbReference>
<protein>
    <recommendedName>
        <fullName evidence="2">Cytokinin riboside 5'-monophosphate phosphoribohydrolase</fullName>
        <ecNumber evidence="2">3.2.2.n1</ecNumber>
    </recommendedName>
</protein>
<keyword evidence="2" id="KW-0378">Hydrolase</keyword>
<dbReference type="STRING" id="2017.SAMN05444320_10883"/>
<gene>
    <name evidence="3" type="ORF">SAMN05444320_10883</name>
</gene>
<evidence type="ECO:0000256" key="1">
    <source>
        <dbReference type="ARBA" id="ARBA00006763"/>
    </source>
</evidence>
<dbReference type="OrthoDB" id="9801098at2"/>
<reference evidence="3 4" key="1">
    <citation type="submission" date="2016-11" db="EMBL/GenBank/DDBJ databases">
        <authorList>
            <person name="Jaros S."/>
            <person name="Januszkiewicz K."/>
            <person name="Wedrychowicz H."/>
        </authorList>
    </citation>
    <scope>NUCLEOTIDE SEQUENCE [LARGE SCALE GENOMIC DNA]</scope>
    <source>
        <strain evidence="3 4">DSM 44523</strain>
    </source>
</reference>
<dbReference type="AlphaFoldDB" id="A0A1M5J132"/>
<accession>A0A1M5J132</accession>
<name>A0A1M5J132_STRHI</name>
<dbReference type="PANTHER" id="PTHR31223:SF70">
    <property type="entry name" value="LOG FAMILY PROTEIN YJL055W"/>
    <property type="match status" value="1"/>
</dbReference>
<comment type="catalytic activity">
    <reaction evidence="2">
        <text>9-ribosyl-trans-zeatin 5'-phosphate + H2O = trans-zeatin + D-ribose 5-phosphate</text>
        <dbReference type="Rhea" id="RHEA:48564"/>
        <dbReference type="ChEBI" id="CHEBI:15377"/>
        <dbReference type="ChEBI" id="CHEBI:16522"/>
        <dbReference type="ChEBI" id="CHEBI:78346"/>
        <dbReference type="ChEBI" id="CHEBI:87947"/>
        <dbReference type="EC" id="3.2.2.n1"/>
    </reaction>
</comment>
<organism evidence="3 4">
    <name type="scientific">Streptoalloteichus hindustanus</name>
    <dbReference type="NCBI Taxonomy" id="2017"/>
    <lineage>
        <taxon>Bacteria</taxon>
        <taxon>Bacillati</taxon>
        <taxon>Actinomycetota</taxon>
        <taxon>Actinomycetes</taxon>
        <taxon>Pseudonocardiales</taxon>
        <taxon>Pseudonocardiaceae</taxon>
        <taxon>Streptoalloteichus</taxon>
    </lineage>
</organism>
<dbReference type="NCBIfam" id="TIGR00730">
    <property type="entry name" value="Rossman fold protein, TIGR00730 family"/>
    <property type="match status" value="1"/>
</dbReference>
<dbReference type="Pfam" id="PF03641">
    <property type="entry name" value="Lysine_decarbox"/>
    <property type="match status" value="1"/>
</dbReference>
<dbReference type="Proteomes" id="UP000184501">
    <property type="component" value="Unassembled WGS sequence"/>
</dbReference>
<evidence type="ECO:0000313" key="3">
    <source>
        <dbReference type="EMBL" id="SHG34085.1"/>
    </source>
</evidence>
<keyword evidence="2" id="KW-0203">Cytokinin biosynthesis</keyword>
<dbReference type="Gene3D" id="3.40.50.450">
    <property type="match status" value="1"/>
</dbReference>
<dbReference type="GO" id="GO:0005829">
    <property type="term" value="C:cytosol"/>
    <property type="evidence" value="ECO:0007669"/>
    <property type="project" value="TreeGrafter"/>
</dbReference>
<evidence type="ECO:0000256" key="2">
    <source>
        <dbReference type="RuleBase" id="RU363015"/>
    </source>
</evidence>
<comment type="similarity">
    <text evidence="1 2">Belongs to the LOG family.</text>
</comment>
<sequence length="197" mass="21678">MRVCVFCGSSTGRGERYVAAARELGRVLAERGIGLVYGGASVGTMGEVADAVLAAGGEVVGVIPHGLVDRELSHQGLTELHVVADMHERKAMMAEKADAFIALPGGIGTLEELFEVWTWAHLGIHRKPLALLDVDGYYAHLRRFVDHMVEEDFLREATRDMLIVDADPVRVLERFADYTPPRAKWADRAESLEPDVR</sequence>
<dbReference type="InterPro" id="IPR031100">
    <property type="entry name" value="LOG_fam"/>
</dbReference>
<proteinExistence type="inferred from homology"/>
<keyword evidence="4" id="KW-1185">Reference proteome</keyword>
<dbReference type="InterPro" id="IPR005269">
    <property type="entry name" value="LOG"/>
</dbReference>
<dbReference type="GO" id="GO:0009691">
    <property type="term" value="P:cytokinin biosynthetic process"/>
    <property type="evidence" value="ECO:0007669"/>
    <property type="project" value="UniProtKB-UniRule"/>
</dbReference>
<evidence type="ECO:0000313" key="4">
    <source>
        <dbReference type="Proteomes" id="UP000184501"/>
    </source>
</evidence>
<dbReference type="EMBL" id="FQVN01000008">
    <property type="protein sequence ID" value="SHG34085.1"/>
    <property type="molecule type" value="Genomic_DNA"/>
</dbReference>
<comment type="catalytic activity">
    <reaction evidence="2">
        <text>N(6)-(dimethylallyl)adenosine 5'-phosphate + H2O = N(6)-dimethylallyladenine + D-ribose 5-phosphate</text>
        <dbReference type="Rhea" id="RHEA:48560"/>
        <dbReference type="ChEBI" id="CHEBI:15377"/>
        <dbReference type="ChEBI" id="CHEBI:17660"/>
        <dbReference type="ChEBI" id="CHEBI:57526"/>
        <dbReference type="ChEBI" id="CHEBI:78346"/>
        <dbReference type="EC" id="3.2.2.n1"/>
    </reaction>
</comment>